<keyword evidence="5" id="KW-1185">Reference proteome</keyword>
<gene>
    <name evidence="4" type="ORF">PV06_01848</name>
</gene>
<keyword evidence="2" id="KW-1133">Transmembrane helix</keyword>
<keyword evidence="2" id="KW-0812">Transmembrane</keyword>
<feature type="chain" id="PRO_5002238778" description="ASST-domain-containing protein" evidence="3">
    <location>
        <begin position="21"/>
        <end position="638"/>
    </location>
</feature>
<evidence type="ECO:0000313" key="4">
    <source>
        <dbReference type="EMBL" id="KIW46161.1"/>
    </source>
</evidence>
<dbReference type="AlphaFoldDB" id="A0A0D2B1W3"/>
<accession>A0A0D2B1W3</accession>
<evidence type="ECO:0000313" key="5">
    <source>
        <dbReference type="Proteomes" id="UP000053342"/>
    </source>
</evidence>
<dbReference type="STRING" id="215243.A0A0D2B1W3"/>
<sequence length="638" mass="71886">MFYPSVLSLLLTLPILFADARTNRKNSKNDLWTGADLLSFVSRPDIRAPRWNVTKHYPDLITPGYWFVAPYTNWVTVPDRLEYLPAQVGPHIYDGDGNLIWSGAALAHNRNAFDFRTFGVNGSTHLSYVLHYSDRKGDEEQHGEGVYLDSSYRRKGKVTHKVGREFNFHEFDIRDGGNSALFIFTDPTIKEEPSTGKSGWVAHDCIKEIDLPTGETNFWWCPLDNGVQLNETYDKIPNMQDISEAGPWDFLHGNSIDKFEDGDYLYSGRHVNTIYRINHTDKSVVWRLGGKLSDFKMDFNFSSQHHALVQSDDGSKVRLTFLDNAADDLNRQPKTSKTSSAKLVELDTDTMTATLVDAWYRPDGKLSDKRGNVNTMPNGNIFVAWSERGYMTEHTAMGDDKKLVLEAKFTSNRFSTYRAFKANFTGSPIERPVVKAFATQSESDASYSMTTFYVSWNGATEVKRWEFFGSHNEDASEFEYIGTTDRTGFETTFSEKGLWTHVYAKALAEDGETLDSSNIEQCSAWPGSPPLKMNSQTGGTMTHASSDPSAANVASTTGTASSSRVSKVSKVSKTFASAMAKTWADQAKQNPVALWVFVFMLGLQVVVVVAMSRCYRRIRRTTWKEDQVELLSKRDFTD</sequence>
<organism evidence="4 5">
    <name type="scientific">Exophiala oligosperma</name>
    <dbReference type="NCBI Taxonomy" id="215243"/>
    <lineage>
        <taxon>Eukaryota</taxon>
        <taxon>Fungi</taxon>
        <taxon>Dikarya</taxon>
        <taxon>Ascomycota</taxon>
        <taxon>Pezizomycotina</taxon>
        <taxon>Eurotiomycetes</taxon>
        <taxon>Chaetothyriomycetidae</taxon>
        <taxon>Chaetothyriales</taxon>
        <taxon>Herpotrichiellaceae</taxon>
        <taxon>Exophiala</taxon>
    </lineage>
</organism>
<evidence type="ECO:0000256" key="3">
    <source>
        <dbReference type="SAM" id="SignalP"/>
    </source>
</evidence>
<dbReference type="RefSeq" id="XP_016266377.1">
    <property type="nucleotide sequence ID" value="XM_016402480.1"/>
</dbReference>
<evidence type="ECO:0008006" key="6">
    <source>
        <dbReference type="Google" id="ProtNLM"/>
    </source>
</evidence>
<protein>
    <recommendedName>
        <fullName evidence="6">ASST-domain-containing protein</fullName>
    </recommendedName>
</protein>
<keyword evidence="3" id="KW-0732">Signal</keyword>
<feature type="transmembrane region" description="Helical" evidence="2">
    <location>
        <begin position="592"/>
        <end position="611"/>
    </location>
</feature>
<evidence type="ECO:0000256" key="2">
    <source>
        <dbReference type="SAM" id="Phobius"/>
    </source>
</evidence>
<proteinExistence type="predicted"/>
<dbReference type="EMBL" id="KN847333">
    <property type="protein sequence ID" value="KIW46161.1"/>
    <property type="molecule type" value="Genomic_DNA"/>
</dbReference>
<dbReference type="OrthoDB" id="5427350at2759"/>
<dbReference type="HOGENOM" id="CLU_018249_1_1_1"/>
<dbReference type="PANTHER" id="PTHR35340">
    <property type="entry name" value="PQQ ENZYME REPEAT PROTEIN-RELATED"/>
    <property type="match status" value="1"/>
</dbReference>
<dbReference type="GeneID" id="27353922"/>
<feature type="signal peptide" evidence="3">
    <location>
        <begin position="1"/>
        <end position="20"/>
    </location>
</feature>
<name>A0A0D2B1W3_9EURO</name>
<reference evidence="4 5" key="1">
    <citation type="submission" date="2015-01" db="EMBL/GenBank/DDBJ databases">
        <title>The Genome Sequence of Exophiala oligosperma CBS72588.</title>
        <authorList>
            <consortium name="The Broad Institute Genomics Platform"/>
            <person name="Cuomo C."/>
            <person name="de Hoog S."/>
            <person name="Gorbushina A."/>
            <person name="Stielow B."/>
            <person name="Teixiera M."/>
            <person name="Abouelleil A."/>
            <person name="Chapman S.B."/>
            <person name="Priest M."/>
            <person name="Young S.K."/>
            <person name="Wortman J."/>
            <person name="Nusbaum C."/>
            <person name="Birren B."/>
        </authorList>
    </citation>
    <scope>NUCLEOTIDE SEQUENCE [LARGE SCALE GENOMIC DNA]</scope>
    <source>
        <strain evidence="4 5">CBS 72588</strain>
    </source>
</reference>
<dbReference type="VEuPathDB" id="FungiDB:PV06_01848"/>
<dbReference type="Proteomes" id="UP000053342">
    <property type="component" value="Unassembled WGS sequence"/>
</dbReference>
<feature type="region of interest" description="Disordered" evidence="1">
    <location>
        <begin position="534"/>
        <end position="558"/>
    </location>
</feature>
<dbReference type="PANTHER" id="PTHR35340:SF8">
    <property type="entry name" value="ASST-DOMAIN-CONTAINING PROTEIN"/>
    <property type="match status" value="1"/>
</dbReference>
<dbReference type="Pfam" id="PF14269">
    <property type="entry name" value="Arylsulfotran_2"/>
    <property type="match status" value="1"/>
</dbReference>
<keyword evidence="2" id="KW-0472">Membrane</keyword>
<dbReference type="InterPro" id="IPR039535">
    <property type="entry name" value="ASST-like"/>
</dbReference>
<dbReference type="InterPro" id="IPR053143">
    <property type="entry name" value="Arylsulfate_ST"/>
</dbReference>
<evidence type="ECO:0000256" key="1">
    <source>
        <dbReference type="SAM" id="MobiDB-lite"/>
    </source>
</evidence>